<feature type="domain" description="COPA/B second beta-propeller" evidence="11">
    <location>
        <begin position="288"/>
        <end position="542"/>
    </location>
</feature>
<dbReference type="InterPro" id="IPR001680">
    <property type="entry name" value="WD40_rpt"/>
</dbReference>
<evidence type="ECO:0000256" key="6">
    <source>
        <dbReference type="ARBA" id="ARBA00022737"/>
    </source>
</evidence>
<keyword evidence="3 8" id="KW-0813">Transport</keyword>
<keyword evidence="15" id="KW-1185">Reference proteome</keyword>
<feature type="compositionally biased region" description="Acidic residues" evidence="10">
    <location>
        <begin position="795"/>
        <end position="807"/>
    </location>
</feature>
<dbReference type="InterPro" id="IPR056176">
    <property type="entry name" value="TPR_COPA_B"/>
</dbReference>
<feature type="domain" description="Coatomer alpha subunit C-terminal" evidence="12">
    <location>
        <begin position="770"/>
        <end position="1143"/>
    </location>
</feature>
<feature type="repeat" description="WD" evidence="9">
    <location>
        <begin position="3"/>
        <end position="44"/>
    </location>
</feature>
<evidence type="ECO:0000256" key="1">
    <source>
        <dbReference type="ARBA" id="ARBA00004255"/>
    </source>
</evidence>
<sequence length="1143" mass="127889">MNFETSSNQVRGLSFHPKRPWILSSLHTGVIQLWDYRMATLIDTFEEHDGPVRGVHFHHSQPLFVSGGDDYKIKVWNYKTHKCLFTLLGHLDYIRTVQFHHECPWITVRVWDIAPLRKNNTPPADEDDIMGLTQMNSDPFDATVKYVLEGHDRGVNWAAFHPTLPLIVSGADDRKVKLWRTNETKAWEVDTLRGHSSNVSSVMFHAKHDLIVSNSEDKSIRVWDATKRTEIKTFRRENDRFWILAAHPETNLLAAGHDSGLIVFKLERERPAFALSGDSLLYAKDGFLRRYEYSTQKDSQVIPIQRRTPDSSPSLNQSPPPRTLSYSPTENAVLISSDLDGGSYELYIIPKDRSEDAKRGTGGGSAVFIARNRFAVLDKSTGQEEVVVVLVVKNLKNEVVKKIPLPIPTTDAIFYAGTGTLLCRCEDKVVTFDLTQRLVLGEVHTPSVRHVVWWSNDMESVALLSKHTIILASKKLALLCTLHETTTRVKRGAWDDDNGVFIYTTSNHVKYCLPNGDSGIIRTLDVPIYVTKVSGDKIFCLDRDGKNREITVNASEYMFKLALMGKRFDHVARMIKSSRISGQAMKGFPEVALHFVEEEEGDERVRFNLAIESGNMSVAVASATNINEEDYWYRLGVEALRRGGNSGIVEFAYQQTRNFERLSFLYLITGNLEKLSKLMKLKKGVMGQFHNALYMGDVKERVKILENAGLLPLAYITASVHGLEDIAERLSIALGDDVPSLPQGKTHSLLMPPIPVVCGGDWPLLRVMKGIFEGGLESANEEDDVEEGDWGDALAEEEEEDGEEEGEGSGWEGLELPLQLDTPKVSAFMTPSQGMAVSQIWSQESLLAAEQAAAGSFDTAMRLLNRQLGIKNFAPLKSMLLDLLIGSQSYLPAFSSSPVVPLAVERGWSESSSRGPPALVYELSQQEEKLKSGYKATTSGKDENLTEAVRLFRSILHTIPLLVVESRTEVEEVKELVTIVKEYILGLKMELKRRETRDDPVRQQELAAYFTHCNLQPPHLRLALFSAMGVCYRARNLATAYNFAKRLLETNPTESQAKTARQIVQAAGRNMTDATELNYDFRNPFVICGSTYVPIYRGQKDVSCPYCTARFVPSQEGNICAICDLAVIGAEASGLLCSPSQVR</sequence>
<dbReference type="Pfam" id="PF06957">
    <property type="entry name" value="COPI_C"/>
    <property type="match status" value="1"/>
</dbReference>
<evidence type="ECO:0000256" key="4">
    <source>
        <dbReference type="ARBA" id="ARBA00022490"/>
    </source>
</evidence>
<keyword evidence="8" id="KW-0931">ER-Golgi transport</keyword>
<dbReference type="SMART" id="SM00320">
    <property type="entry name" value="WD40"/>
    <property type="match status" value="6"/>
</dbReference>
<dbReference type="InterPro" id="IPR006692">
    <property type="entry name" value="Beta-prop_COPA/B_2nd"/>
</dbReference>
<feature type="repeat" description="WD" evidence="9">
    <location>
        <begin position="148"/>
        <end position="189"/>
    </location>
</feature>
<comment type="subcellular location">
    <subcellularLocation>
        <location evidence="8">Cytoplasm</location>
    </subcellularLocation>
    <subcellularLocation>
        <location evidence="1 8">Golgi apparatus membrane</location>
        <topology evidence="1 8">Peripheral membrane protein</topology>
        <orientation evidence="1">Cytoplasmic side</orientation>
    </subcellularLocation>
</comment>
<feature type="repeat" description="WD" evidence="9">
    <location>
        <begin position="45"/>
        <end position="86"/>
    </location>
</feature>
<dbReference type="InterPro" id="IPR016391">
    <property type="entry name" value="Coatomer_asu"/>
</dbReference>
<evidence type="ECO:0000259" key="13">
    <source>
        <dbReference type="Pfam" id="PF23953"/>
    </source>
</evidence>
<dbReference type="EMBL" id="JAGKQM010000018">
    <property type="protein sequence ID" value="KAH0865899.1"/>
    <property type="molecule type" value="Genomic_DNA"/>
</dbReference>
<dbReference type="Pfam" id="PF00400">
    <property type="entry name" value="WD40"/>
    <property type="match status" value="4"/>
</dbReference>
<reference evidence="14 15" key="1">
    <citation type="submission" date="2021-05" db="EMBL/GenBank/DDBJ databases">
        <title>Genome Assembly of Synthetic Allotetraploid Brassica napus Reveals Homoeologous Exchanges between Subgenomes.</title>
        <authorList>
            <person name="Davis J.T."/>
        </authorList>
    </citation>
    <scope>NUCLEOTIDE SEQUENCE [LARGE SCALE GENOMIC DNA]</scope>
    <source>
        <strain evidence="15">cv. Da-Ae</strain>
        <tissue evidence="14">Seedling</tissue>
    </source>
</reference>
<dbReference type="SUPFAM" id="SSF82171">
    <property type="entry name" value="DPP6 N-terminal domain-like"/>
    <property type="match status" value="1"/>
</dbReference>
<dbReference type="SUPFAM" id="SSF50978">
    <property type="entry name" value="WD40 repeat-like"/>
    <property type="match status" value="1"/>
</dbReference>
<accession>A0ABQ7YCL2</accession>
<dbReference type="InterPro" id="IPR050844">
    <property type="entry name" value="Coatomer_complex_subunit"/>
</dbReference>
<feature type="region of interest" description="Disordered" evidence="10">
    <location>
        <begin position="795"/>
        <end position="814"/>
    </location>
</feature>
<keyword evidence="5 9" id="KW-0853">WD repeat</keyword>
<dbReference type="CDD" id="cd22948">
    <property type="entry name" value="Coatomer_WDAD_alpha"/>
    <property type="match status" value="1"/>
</dbReference>
<dbReference type="Gene3D" id="2.130.10.10">
    <property type="entry name" value="YVTN repeat-like/Quinoprotein amine dehydrogenase"/>
    <property type="match status" value="2"/>
</dbReference>
<evidence type="ECO:0000256" key="7">
    <source>
        <dbReference type="ARBA" id="ARBA00025536"/>
    </source>
</evidence>
<organism evidence="14 15">
    <name type="scientific">Brassica napus</name>
    <name type="common">Rape</name>
    <dbReference type="NCBI Taxonomy" id="3708"/>
    <lineage>
        <taxon>Eukaryota</taxon>
        <taxon>Viridiplantae</taxon>
        <taxon>Streptophyta</taxon>
        <taxon>Embryophyta</taxon>
        <taxon>Tracheophyta</taxon>
        <taxon>Spermatophyta</taxon>
        <taxon>Magnoliopsida</taxon>
        <taxon>eudicotyledons</taxon>
        <taxon>Gunneridae</taxon>
        <taxon>Pentapetalae</taxon>
        <taxon>rosids</taxon>
        <taxon>malvids</taxon>
        <taxon>Brassicales</taxon>
        <taxon>Brassicaceae</taxon>
        <taxon>Brassiceae</taxon>
        <taxon>Brassica</taxon>
    </lineage>
</organism>
<dbReference type="PROSITE" id="PS50082">
    <property type="entry name" value="WD_REPEATS_2"/>
    <property type="match status" value="4"/>
</dbReference>
<feature type="repeat" description="WD" evidence="9">
    <location>
        <begin position="192"/>
        <end position="233"/>
    </location>
</feature>
<evidence type="ECO:0000256" key="9">
    <source>
        <dbReference type="PROSITE-ProRule" id="PRU00221"/>
    </source>
</evidence>
<evidence type="ECO:0000256" key="2">
    <source>
        <dbReference type="ARBA" id="ARBA00011775"/>
    </source>
</evidence>
<evidence type="ECO:0000256" key="10">
    <source>
        <dbReference type="SAM" id="MobiDB-lite"/>
    </source>
</evidence>
<keyword evidence="8" id="KW-0333">Golgi apparatus</keyword>
<keyword evidence="8" id="KW-0653">Protein transport</keyword>
<evidence type="ECO:0000259" key="11">
    <source>
        <dbReference type="Pfam" id="PF04053"/>
    </source>
</evidence>
<dbReference type="PROSITE" id="PS50294">
    <property type="entry name" value="WD_REPEATS_REGION"/>
    <property type="match status" value="3"/>
</dbReference>
<dbReference type="CDD" id="cd00200">
    <property type="entry name" value="WD40"/>
    <property type="match status" value="1"/>
</dbReference>
<keyword evidence="8" id="KW-0472">Membrane</keyword>
<keyword evidence="4 8" id="KW-0963">Cytoplasm</keyword>
<evidence type="ECO:0000313" key="15">
    <source>
        <dbReference type="Proteomes" id="UP000824890"/>
    </source>
</evidence>
<dbReference type="Pfam" id="PF04053">
    <property type="entry name" value="B-prop_COPA_B_2nd"/>
    <property type="match status" value="1"/>
</dbReference>
<protein>
    <recommendedName>
        <fullName evidence="8">Coatomer subunit alpha</fullName>
    </recommendedName>
</protein>
<dbReference type="PANTHER" id="PTHR19876:SF1">
    <property type="entry name" value="COATOMER SUBUNIT ALPHA"/>
    <property type="match status" value="1"/>
</dbReference>
<comment type="caution">
    <text evidence="14">The sequence shown here is derived from an EMBL/GenBank/DDBJ whole genome shotgun (WGS) entry which is preliminary data.</text>
</comment>
<dbReference type="PIRSF" id="PIRSF003354">
    <property type="entry name" value="Coatomer_alpha_subunit"/>
    <property type="match status" value="1"/>
</dbReference>
<dbReference type="Proteomes" id="UP000824890">
    <property type="component" value="Unassembled WGS sequence"/>
</dbReference>
<evidence type="ECO:0000256" key="3">
    <source>
        <dbReference type="ARBA" id="ARBA00022448"/>
    </source>
</evidence>
<dbReference type="InterPro" id="IPR036322">
    <property type="entry name" value="WD40_repeat_dom_sf"/>
</dbReference>
<feature type="region of interest" description="Disordered" evidence="10">
    <location>
        <begin position="299"/>
        <end position="327"/>
    </location>
</feature>
<dbReference type="Gene3D" id="1.25.40.470">
    <property type="match status" value="1"/>
</dbReference>
<name>A0ABQ7YCL2_BRANA</name>
<proteinExistence type="predicted"/>
<dbReference type="InterPro" id="IPR047312">
    <property type="entry name" value="Coatomer_alpha_WD-assoc_reg"/>
</dbReference>
<dbReference type="PANTHER" id="PTHR19876">
    <property type="entry name" value="COATOMER"/>
    <property type="match status" value="1"/>
</dbReference>
<evidence type="ECO:0000256" key="8">
    <source>
        <dbReference type="PIRNR" id="PIRNR003354"/>
    </source>
</evidence>
<dbReference type="InterPro" id="IPR015943">
    <property type="entry name" value="WD40/YVTN_repeat-like_dom_sf"/>
</dbReference>
<evidence type="ECO:0000256" key="5">
    <source>
        <dbReference type="ARBA" id="ARBA00022574"/>
    </source>
</evidence>
<comment type="function">
    <text evidence="7">The coatomer is a cytosolic protein complex that binds to dilysine motifs and reversibly associates with Golgi non-clathrin-coated vesicles, which further mediate biosynthetic protein transport from the ER, via the Golgi up to the trans Golgi network. Coatomer complex is required for budding from Golgi membranes, and is essential for the retrograde Golgi-to-ER transport of dilysine-tagged proteins.</text>
</comment>
<comment type="subunit">
    <text evidence="2 8">Oligomeric complex that consists of at least the alpha, beta, beta', gamma, delta, epsilon and zeta subunits.</text>
</comment>
<dbReference type="InterPro" id="IPR010714">
    <property type="entry name" value="Coatomer_asu_C"/>
</dbReference>
<gene>
    <name evidence="14" type="ORF">HID58_083110</name>
</gene>
<dbReference type="Pfam" id="PF23953">
    <property type="entry name" value="TPR_COPA_B"/>
    <property type="match status" value="1"/>
</dbReference>
<feature type="domain" description="COPA/B TPR" evidence="13">
    <location>
        <begin position="587"/>
        <end position="723"/>
    </location>
</feature>
<evidence type="ECO:0000259" key="12">
    <source>
        <dbReference type="Pfam" id="PF06957"/>
    </source>
</evidence>
<evidence type="ECO:0000313" key="14">
    <source>
        <dbReference type="EMBL" id="KAH0865899.1"/>
    </source>
</evidence>
<keyword evidence="6" id="KW-0677">Repeat</keyword>